<accession>A0A1I8FQG2</accession>
<feature type="compositionally biased region" description="Low complexity" evidence="1">
    <location>
        <begin position="29"/>
        <end position="40"/>
    </location>
</feature>
<keyword evidence="2" id="KW-0472">Membrane</keyword>
<feature type="transmembrane region" description="Helical" evidence="2">
    <location>
        <begin position="133"/>
        <end position="154"/>
    </location>
</feature>
<keyword evidence="2" id="KW-0812">Transmembrane</keyword>
<dbReference type="Gene3D" id="2.10.50.10">
    <property type="entry name" value="Tumor Necrosis Factor Receptor, subunit A, domain 2"/>
    <property type="match status" value="1"/>
</dbReference>
<evidence type="ECO:0000259" key="3">
    <source>
        <dbReference type="Pfam" id="PF07699"/>
    </source>
</evidence>
<reference evidence="5" key="1">
    <citation type="submission" date="2016-11" db="UniProtKB">
        <authorList>
            <consortium name="WormBaseParasite"/>
        </authorList>
    </citation>
    <scope>IDENTIFICATION</scope>
</reference>
<proteinExistence type="predicted"/>
<dbReference type="Proteomes" id="UP000095280">
    <property type="component" value="Unplaced"/>
</dbReference>
<feature type="region of interest" description="Disordered" evidence="1">
    <location>
        <begin position="16"/>
        <end position="44"/>
    </location>
</feature>
<keyword evidence="2" id="KW-1133">Transmembrane helix</keyword>
<dbReference type="WBParaSite" id="maker-unitig_43170-snap-gene-0.2-mRNA-1">
    <property type="protein sequence ID" value="maker-unitig_43170-snap-gene-0.2-mRNA-1"/>
    <property type="gene ID" value="maker-unitig_43170-snap-gene-0.2"/>
</dbReference>
<dbReference type="AlphaFoldDB" id="A0A1I8FQG2"/>
<keyword evidence="4" id="KW-1185">Reference proteome</keyword>
<dbReference type="Pfam" id="PF07699">
    <property type="entry name" value="Ephrin_rec_like"/>
    <property type="match status" value="1"/>
</dbReference>
<feature type="domain" description="Tyrosine-protein kinase ephrin type A/B receptor-like" evidence="3">
    <location>
        <begin position="158"/>
        <end position="196"/>
    </location>
</feature>
<evidence type="ECO:0000256" key="1">
    <source>
        <dbReference type="SAM" id="MobiDB-lite"/>
    </source>
</evidence>
<evidence type="ECO:0000256" key="2">
    <source>
        <dbReference type="SAM" id="Phobius"/>
    </source>
</evidence>
<evidence type="ECO:0000313" key="5">
    <source>
        <dbReference type="WBParaSite" id="maker-unitig_43170-snap-gene-0.2-mRNA-1"/>
    </source>
</evidence>
<sequence length="458" mass="47637">LTCFLGSGWAMLSATGRASPAPPRPAPGAGPRAQPAAAASVDDADKRSSRGCLAILWRRLRRPDSGSRLTISGCESTTAELPDAAIRLAVANLCGMYPRLLTVHARLAVTVGIPVVVLCIPAAVLGIPVVYCASVVVLCIPVVVLCIPVAVLGIPAKPGQRDCQPCPVGMHQPASGQAGCTACPAGEERRSRGAINLYRMRAGFQQIPSPAHSCAGACPAGSYSDELASLECQPIHATRRFSRPPARPAAPFANLDAAPAPVWSAQRADQKTRRRLDCQPAGRLYKAYPAVDDCKLCQPAIHSGVGSLGCRPAGGYYCPRPGWTPSPVSGPPWPAGSYDQFSARGDPFLALTSPATPGQATASLYAVLSASLSSPSLSASPCGLPLRRLAPAPRQPVLSMLAAGVIPPIFPHSMTGGGGVGNGRNERMPLIKAEVAVPVYSVLMGQTIEKRSRRHAKN</sequence>
<dbReference type="InterPro" id="IPR011641">
    <property type="entry name" value="Tyr-kin_ephrin_A/B_rcpt-like"/>
</dbReference>
<protein>
    <submittedName>
        <fullName evidence="5">Ephrin_rec_like domain-containing protein</fullName>
    </submittedName>
</protein>
<organism evidence="4 5">
    <name type="scientific">Macrostomum lignano</name>
    <dbReference type="NCBI Taxonomy" id="282301"/>
    <lineage>
        <taxon>Eukaryota</taxon>
        <taxon>Metazoa</taxon>
        <taxon>Spiralia</taxon>
        <taxon>Lophotrochozoa</taxon>
        <taxon>Platyhelminthes</taxon>
        <taxon>Rhabditophora</taxon>
        <taxon>Macrostomorpha</taxon>
        <taxon>Macrostomida</taxon>
        <taxon>Macrostomidae</taxon>
        <taxon>Macrostomum</taxon>
    </lineage>
</organism>
<feature type="transmembrane region" description="Helical" evidence="2">
    <location>
        <begin position="107"/>
        <end position="127"/>
    </location>
</feature>
<name>A0A1I8FQG2_9PLAT</name>
<dbReference type="SMART" id="SM01411">
    <property type="entry name" value="Ephrin_rec_like"/>
    <property type="match status" value="1"/>
</dbReference>
<evidence type="ECO:0000313" key="4">
    <source>
        <dbReference type="Proteomes" id="UP000095280"/>
    </source>
</evidence>